<name>A0A1D1ZAV4_9ARAE</name>
<evidence type="ECO:0000256" key="5">
    <source>
        <dbReference type="ARBA" id="ARBA00023277"/>
    </source>
</evidence>
<dbReference type="InterPro" id="IPR024709">
    <property type="entry name" value="FucosylTrfase_pln"/>
</dbReference>
<proteinExistence type="inferred from homology"/>
<dbReference type="GO" id="GO:0006004">
    <property type="term" value="P:fucose metabolic process"/>
    <property type="evidence" value="ECO:0007669"/>
    <property type="project" value="UniProtKB-KW"/>
</dbReference>
<protein>
    <recommendedName>
        <fullName evidence="6">O-fucosyltransferase family protein</fullName>
    </recommendedName>
</protein>
<reference evidence="7" key="1">
    <citation type="submission" date="2015-07" db="EMBL/GenBank/DDBJ databases">
        <title>Transcriptome Assembly of Anthurium amnicola.</title>
        <authorList>
            <person name="Suzuki J."/>
        </authorList>
    </citation>
    <scope>NUCLEOTIDE SEQUENCE</scope>
</reference>
<dbReference type="CDD" id="cd11299">
    <property type="entry name" value="O-FucT_plant"/>
    <property type="match status" value="1"/>
</dbReference>
<dbReference type="AlphaFoldDB" id="A0A1D1ZAV4"/>
<evidence type="ECO:0000256" key="2">
    <source>
        <dbReference type="ARBA" id="ARBA00022676"/>
    </source>
</evidence>
<evidence type="ECO:0000256" key="3">
    <source>
        <dbReference type="ARBA" id="ARBA00022679"/>
    </source>
</evidence>
<keyword evidence="3" id="KW-0808">Transferase</keyword>
<gene>
    <name evidence="7" type="primary">At1g04910_93</name>
    <name evidence="7" type="ORF">g.35875</name>
</gene>
<dbReference type="Pfam" id="PF10250">
    <property type="entry name" value="O-FucT"/>
    <property type="match status" value="1"/>
</dbReference>
<dbReference type="InterPro" id="IPR019378">
    <property type="entry name" value="GDP-Fuc_O-FucTrfase"/>
</dbReference>
<evidence type="ECO:0000256" key="4">
    <source>
        <dbReference type="ARBA" id="ARBA00023253"/>
    </source>
</evidence>
<evidence type="ECO:0000256" key="6">
    <source>
        <dbReference type="ARBA" id="ARBA00030350"/>
    </source>
</evidence>
<dbReference type="PANTHER" id="PTHR31288">
    <property type="entry name" value="O-FUCOSYLTRANSFERASE FAMILY PROTEIN"/>
    <property type="match status" value="1"/>
</dbReference>
<keyword evidence="4" id="KW-0294">Fucose metabolism</keyword>
<dbReference type="GO" id="GO:0016757">
    <property type="term" value="F:glycosyltransferase activity"/>
    <property type="evidence" value="ECO:0007669"/>
    <property type="project" value="UniProtKB-KW"/>
</dbReference>
<organism evidence="7">
    <name type="scientific">Anthurium amnicola</name>
    <dbReference type="NCBI Taxonomy" id="1678845"/>
    <lineage>
        <taxon>Eukaryota</taxon>
        <taxon>Viridiplantae</taxon>
        <taxon>Streptophyta</taxon>
        <taxon>Embryophyta</taxon>
        <taxon>Tracheophyta</taxon>
        <taxon>Spermatophyta</taxon>
        <taxon>Magnoliopsida</taxon>
        <taxon>Liliopsida</taxon>
        <taxon>Araceae</taxon>
        <taxon>Pothoideae</taxon>
        <taxon>Potheae</taxon>
        <taxon>Anthurium</taxon>
    </lineage>
</organism>
<accession>A0A1D1ZAV4</accession>
<dbReference type="PANTHER" id="PTHR31288:SF5">
    <property type="entry name" value="PROTEIN MANNAN SYNTHESIS-RELATED 1"/>
    <property type="match status" value="1"/>
</dbReference>
<dbReference type="EMBL" id="GDJX01003887">
    <property type="protein sequence ID" value="JAT64049.1"/>
    <property type="molecule type" value="Transcribed_RNA"/>
</dbReference>
<keyword evidence="5" id="KW-0119">Carbohydrate metabolism</keyword>
<dbReference type="PIRSF" id="PIRSF009360">
    <property type="entry name" value="UCP009360"/>
    <property type="match status" value="1"/>
</dbReference>
<feature type="non-terminal residue" evidence="7">
    <location>
        <position position="1"/>
    </location>
</feature>
<evidence type="ECO:0000313" key="7">
    <source>
        <dbReference type="EMBL" id="JAT64049.1"/>
    </source>
</evidence>
<comment type="similarity">
    <text evidence="1">Belongs to the glycosyltransferase GT106 family.</text>
</comment>
<sequence length="438" mass="48661">GGGGGGGRGLVQEVGRGMAVDPRQVLGAILTLSMFAMLTNMIKKDYFDSPEVTLPDASSVQFAGIKLEEKDVDGLPSVSKGPWKEREQELKPCWIKPAPKEPDKSKGYITFSLTSGPEYHISQVADAVVIARYLGAILVLPDIRGSELGHKRNFEDVYAVEKFMKSLDGVIKIVKELPHEIATEKPFVVKVPNRVTEDYIKSNIEPVFQKRSYLRLAMFFPWTNLKMNSKEHKELDAVSCLAAFGTLELKPEIQEVADSMVERLRALSRKADGHFIAVDLRVDLVEMKGCKEDDESGRKSCYSAQEIGELLRKLGFDVDTTIYLTQTWWHESLNFLKDMFPKSYTKDDIIPSEKKGKFLGSGSSELVKALDFHVCTQSDAFVPAATGLFYGNVVGKRIASGRTQILVPHQAPGPASSPSEFISSYVSQRNHMAYSCYC</sequence>
<evidence type="ECO:0000256" key="1">
    <source>
        <dbReference type="ARBA" id="ARBA00007737"/>
    </source>
</evidence>
<keyword evidence="2" id="KW-0328">Glycosyltransferase</keyword>